<dbReference type="RefSeq" id="WP_138243342.1">
    <property type="nucleotide sequence ID" value="NZ_CP040330.1"/>
</dbReference>
<dbReference type="Proteomes" id="UP000302218">
    <property type="component" value="Chromosome"/>
</dbReference>
<sequence length="136" mass="14564">MSENTGKIEYNFPLFTDVASNRNGRSRRSIIRSTAGIASLGGVSLFASGTGAATSSGTRGKYGYVITEDGDLAYNGDKSYMAAAVEGLNKKHDKGEIEFSMENGTVMTKQRPPRVSPLRTVLLPPGAKEITTTKRN</sequence>
<reference evidence="2" key="1">
    <citation type="submission" date="2019-05" db="EMBL/GenBank/DDBJ databases">
        <title>Genome sequence and methylation pattern of the halophilic Archaeon Natrinema versiforme BOL5-4.</title>
        <authorList>
            <person name="DasSarma P."/>
            <person name="Anton B.P."/>
            <person name="DasSarma S.L."/>
            <person name="Martinez F.L."/>
            <person name="Guzman D."/>
            <person name="Roberts R.J."/>
            <person name="DasSarma S."/>
        </authorList>
    </citation>
    <scope>NUCLEOTIDE SEQUENCE [LARGE SCALE GENOMIC DNA]</scope>
    <source>
        <strain evidence="2">BOL5-4</strain>
    </source>
</reference>
<proteinExistence type="predicted"/>
<accession>A0A4V6MBD4</accession>
<organism evidence="1 2">
    <name type="scientific">Natrinema versiforme</name>
    <dbReference type="NCBI Taxonomy" id="88724"/>
    <lineage>
        <taxon>Archaea</taxon>
        <taxon>Methanobacteriati</taxon>
        <taxon>Methanobacteriota</taxon>
        <taxon>Stenosarchaea group</taxon>
        <taxon>Halobacteria</taxon>
        <taxon>Halobacteriales</taxon>
        <taxon>Natrialbaceae</taxon>
        <taxon>Natrinema</taxon>
    </lineage>
</organism>
<dbReference type="KEGG" id="nvr:FEJ81_00065"/>
<evidence type="ECO:0000313" key="1">
    <source>
        <dbReference type="EMBL" id="QCS40814.1"/>
    </source>
</evidence>
<dbReference type="EMBL" id="CP040330">
    <property type="protein sequence ID" value="QCS40814.1"/>
    <property type="molecule type" value="Genomic_DNA"/>
</dbReference>
<evidence type="ECO:0000313" key="2">
    <source>
        <dbReference type="Proteomes" id="UP000302218"/>
    </source>
</evidence>
<gene>
    <name evidence="1" type="ORF">FEJ81_00065</name>
</gene>
<dbReference type="GeneID" id="40263618"/>
<name>A0A4V6MBD4_9EURY</name>
<protein>
    <submittedName>
        <fullName evidence="1">Uncharacterized protein</fullName>
    </submittedName>
</protein>
<dbReference type="AlphaFoldDB" id="A0A4V6MBD4"/>